<dbReference type="SUPFAM" id="SSF56281">
    <property type="entry name" value="Metallo-hydrolase/oxidoreductase"/>
    <property type="match status" value="1"/>
</dbReference>
<evidence type="ECO:0000313" key="2">
    <source>
        <dbReference type="EMBL" id="QFZ83124.1"/>
    </source>
</evidence>
<dbReference type="InterPro" id="IPR050855">
    <property type="entry name" value="NDM-1-like"/>
</dbReference>
<evidence type="ECO:0000313" key="3">
    <source>
        <dbReference type="Proteomes" id="UP000326780"/>
    </source>
</evidence>
<dbReference type="AlphaFoldDB" id="A0A5Q0M3J8"/>
<sequence>MPEPVAHHGEASAGLPANVVVFERGWLSSNNILFVGAEETALVDTGYATHADQTLALVESVLGERPLDRVLNTHLHSDHCGGNAALQQHYPSLRTDIPPGEAPLVERWDAQGLSFLATGQTCPRFGFTGLLEPGTECLLGGRAWQVHGAPGHDSHSVILFDPVSRTLISADSLWENGFGIAFPELMGEPSFGDIAATLDLIEKLTPLHVIPGHGGVFGDVDRALQTARRRLAGLQRDPVKHARHAMKVLMKFKLLELHAVSRADWAEWVGGTLYFERIRARFFAGETLAALTEDLLAELIAAGAAQSDALGVRNA</sequence>
<dbReference type="SMART" id="SM00849">
    <property type="entry name" value="Lactamase_B"/>
    <property type="match status" value="1"/>
</dbReference>
<keyword evidence="2" id="KW-0378">Hydrolase</keyword>
<dbReference type="InterPro" id="IPR001279">
    <property type="entry name" value="Metallo-B-lactamas"/>
</dbReference>
<dbReference type="RefSeq" id="WP_153281876.1">
    <property type="nucleotide sequence ID" value="NZ_CP045644.1"/>
</dbReference>
<dbReference type="CDD" id="cd06262">
    <property type="entry name" value="metallo-hydrolase-like_MBL-fold"/>
    <property type="match status" value="1"/>
</dbReference>
<feature type="domain" description="Metallo-beta-lactamase" evidence="1">
    <location>
        <begin position="28"/>
        <end position="213"/>
    </location>
</feature>
<accession>A0A5Q0M3J8</accession>
<dbReference type="Pfam" id="PF00753">
    <property type="entry name" value="Lactamase_B"/>
    <property type="match status" value="1"/>
</dbReference>
<dbReference type="Proteomes" id="UP000326780">
    <property type="component" value="Chromosome"/>
</dbReference>
<gene>
    <name evidence="2" type="ORF">GFK26_10300</name>
</gene>
<dbReference type="EMBL" id="CP045644">
    <property type="protein sequence ID" value="QFZ83124.1"/>
    <property type="molecule type" value="Genomic_DNA"/>
</dbReference>
<protein>
    <submittedName>
        <fullName evidence="2">MBL fold metallo-hydrolase</fullName>
    </submittedName>
</protein>
<dbReference type="Gene3D" id="3.60.15.10">
    <property type="entry name" value="Ribonuclease Z/Hydroxyacylglutathione hydrolase-like"/>
    <property type="match status" value="1"/>
</dbReference>
<dbReference type="GO" id="GO:0016787">
    <property type="term" value="F:hydrolase activity"/>
    <property type="evidence" value="ECO:0007669"/>
    <property type="project" value="UniProtKB-KW"/>
</dbReference>
<proteinExistence type="predicted"/>
<evidence type="ECO:0000259" key="1">
    <source>
        <dbReference type="SMART" id="SM00849"/>
    </source>
</evidence>
<dbReference type="PANTHER" id="PTHR42951">
    <property type="entry name" value="METALLO-BETA-LACTAMASE DOMAIN-CONTAINING"/>
    <property type="match status" value="1"/>
</dbReference>
<dbReference type="InterPro" id="IPR036866">
    <property type="entry name" value="RibonucZ/Hydroxyglut_hydro"/>
</dbReference>
<name>A0A5Q0M3J8_VARPD</name>
<organism evidence="2 3">
    <name type="scientific">Variovorax paradoxus</name>
    <dbReference type="NCBI Taxonomy" id="34073"/>
    <lineage>
        <taxon>Bacteria</taxon>
        <taxon>Pseudomonadati</taxon>
        <taxon>Pseudomonadota</taxon>
        <taxon>Betaproteobacteria</taxon>
        <taxon>Burkholderiales</taxon>
        <taxon>Comamonadaceae</taxon>
        <taxon>Variovorax</taxon>
    </lineage>
</organism>
<reference evidence="2 3" key="1">
    <citation type="submission" date="2019-10" db="EMBL/GenBank/DDBJ databases">
        <title>Complete genome sequence of Variovorax paradoxus 5C-2.</title>
        <authorList>
            <person name="Gogoleva N.E."/>
            <person name="Balkin A.S."/>
        </authorList>
    </citation>
    <scope>NUCLEOTIDE SEQUENCE [LARGE SCALE GENOMIC DNA]</scope>
    <source>
        <strain evidence="2 3">5C-2</strain>
    </source>
</reference>